<feature type="compositionally biased region" description="Pro residues" evidence="1">
    <location>
        <begin position="7"/>
        <end position="16"/>
    </location>
</feature>
<dbReference type="Pfam" id="PF00027">
    <property type="entry name" value="cNMP_binding"/>
    <property type="match status" value="1"/>
</dbReference>
<dbReference type="Proteomes" id="UP000244892">
    <property type="component" value="Chromosome"/>
</dbReference>
<evidence type="ECO:0000313" key="4">
    <source>
        <dbReference type="Proteomes" id="UP000244892"/>
    </source>
</evidence>
<dbReference type="PANTHER" id="PTHR24567">
    <property type="entry name" value="CRP FAMILY TRANSCRIPTIONAL REGULATORY PROTEIN"/>
    <property type="match status" value="1"/>
</dbReference>
<dbReference type="InterPro" id="IPR011002">
    <property type="entry name" value="FliG_a-hlx"/>
</dbReference>
<feature type="region of interest" description="Disordered" evidence="1">
    <location>
        <begin position="1"/>
        <end position="22"/>
    </location>
</feature>
<dbReference type="CDD" id="cd00038">
    <property type="entry name" value="CAP_ED"/>
    <property type="match status" value="1"/>
</dbReference>
<feature type="domain" description="Cyclic nucleotide-binding" evidence="2">
    <location>
        <begin position="43"/>
        <end position="139"/>
    </location>
</feature>
<evidence type="ECO:0000259" key="2">
    <source>
        <dbReference type="PROSITE" id="PS50042"/>
    </source>
</evidence>
<dbReference type="SUPFAM" id="SSF51206">
    <property type="entry name" value="cAMP-binding domain-like"/>
    <property type="match status" value="1"/>
</dbReference>
<dbReference type="AlphaFoldDB" id="A0A2U8FPE8"/>
<dbReference type="Gene3D" id="1.10.220.30">
    <property type="match status" value="1"/>
</dbReference>
<dbReference type="SMART" id="SM00100">
    <property type="entry name" value="cNMP"/>
    <property type="match status" value="1"/>
</dbReference>
<organism evidence="3 4">
    <name type="scientific">Aquabacterium olei</name>
    <dbReference type="NCBI Taxonomy" id="1296669"/>
    <lineage>
        <taxon>Bacteria</taxon>
        <taxon>Pseudomonadati</taxon>
        <taxon>Pseudomonadota</taxon>
        <taxon>Betaproteobacteria</taxon>
        <taxon>Burkholderiales</taxon>
        <taxon>Aquabacterium</taxon>
    </lineage>
</organism>
<dbReference type="Gene3D" id="2.60.120.10">
    <property type="entry name" value="Jelly Rolls"/>
    <property type="match status" value="1"/>
</dbReference>
<dbReference type="KEGG" id="aon:DEH84_05185"/>
<sequence length="414" mass="46102">MAISPGSLPPDGPPGPRQARSMHTSSLLRFAEKGNFSQMRAFAGDVLYTEGMPGTHMYVIKEGEVDIYMVREEKRVVVETLSRGQCFGLTPHLPKGRRINNAAARTYCELYLVDNQSVEPHVQATPELARSVLHTLSDRLSAAHELIATRVNYQPDILIYAQLLYLLGIADVGKQAVVKAEAAGKQALASPLLQDVVMNARIMFAHSDKHIRTCLAKLLNLHLIRIEDEKGTGKRVLFSPRDIVSQARKVTDSTANDADKLSYEYISVDEFAAMVDVERPVLLRKLAGGDFSDDVFTFRKTEIMRLLDEKGRRFFAERKIKTPDEFTDILDIEFADQKTVFAVVSKVDTFQLAKLLSSISEEAVKQKIVASLSRSKREEIESDLKDMKPADPIEVQQIGGAIIKAVKELMTKGA</sequence>
<dbReference type="PANTHER" id="PTHR24567:SF26">
    <property type="entry name" value="REGULATORY PROTEIN YEIL"/>
    <property type="match status" value="1"/>
</dbReference>
<reference evidence="3 4" key="1">
    <citation type="submission" date="2018-05" db="EMBL/GenBank/DDBJ databases">
        <title>complete genome sequence of Aquabacterium olei NBRC 110486.</title>
        <authorList>
            <person name="Tang B."/>
            <person name="Chang J."/>
            <person name="Zhang L."/>
            <person name="Yang H."/>
        </authorList>
    </citation>
    <scope>NUCLEOTIDE SEQUENCE [LARGE SCALE GENOMIC DNA]</scope>
    <source>
        <strain evidence="3 4">NBRC 110486</strain>
    </source>
</reference>
<dbReference type="GO" id="GO:0003700">
    <property type="term" value="F:DNA-binding transcription factor activity"/>
    <property type="evidence" value="ECO:0007669"/>
    <property type="project" value="TreeGrafter"/>
</dbReference>
<keyword evidence="4" id="KW-1185">Reference proteome</keyword>
<dbReference type="InterPro" id="IPR023087">
    <property type="entry name" value="Flg_Motor_Flig_C"/>
</dbReference>
<dbReference type="SUPFAM" id="SSF48029">
    <property type="entry name" value="FliG"/>
    <property type="match status" value="1"/>
</dbReference>
<accession>A0A2U8FPE8</accession>
<evidence type="ECO:0000313" key="3">
    <source>
        <dbReference type="EMBL" id="AWI52883.1"/>
    </source>
</evidence>
<dbReference type="InterPro" id="IPR014710">
    <property type="entry name" value="RmlC-like_jellyroll"/>
</dbReference>
<gene>
    <name evidence="3" type="ORF">DEH84_05185</name>
</gene>
<dbReference type="InterPro" id="IPR050397">
    <property type="entry name" value="Env_Response_Regulators"/>
</dbReference>
<proteinExistence type="predicted"/>
<dbReference type="InterPro" id="IPR000595">
    <property type="entry name" value="cNMP-bd_dom"/>
</dbReference>
<protein>
    <recommendedName>
        <fullName evidence="2">Cyclic nucleotide-binding domain-containing protein</fullName>
    </recommendedName>
</protein>
<evidence type="ECO:0000256" key="1">
    <source>
        <dbReference type="SAM" id="MobiDB-lite"/>
    </source>
</evidence>
<dbReference type="EMBL" id="CP029210">
    <property type="protein sequence ID" value="AWI52883.1"/>
    <property type="molecule type" value="Genomic_DNA"/>
</dbReference>
<dbReference type="Pfam" id="PF01706">
    <property type="entry name" value="FliG_C"/>
    <property type="match status" value="1"/>
</dbReference>
<dbReference type="GO" id="GO:0005829">
    <property type="term" value="C:cytosol"/>
    <property type="evidence" value="ECO:0007669"/>
    <property type="project" value="TreeGrafter"/>
</dbReference>
<dbReference type="PROSITE" id="PS50042">
    <property type="entry name" value="CNMP_BINDING_3"/>
    <property type="match status" value="1"/>
</dbReference>
<name>A0A2U8FPE8_9BURK</name>
<dbReference type="InterPro" id="IPR018490">
    <property type="entry name" value="cNMP-bd_dom_sf"/>
</dbReference>